<name>A0A9X2FKR6_9LACO</name>
<comment type="similarity">
    <text evidence="1">Belongs to the UPF0246 family.</text>
</comment>
<evidence type="ECO:0000313" key="2">
    <source>
        <dbReference type="EMBL" id="MCP0886158.1"/>
    </source>
</evidence>
<evidence type="ECO:0000256" key="1">
    <source>
        <dbReference type="HAMAP-Rule" id="MF_00652"/>
    </source>
</evidence>
<dbReference type="GO" id="GO:0005829">
    <property type="term" value="C:cytosol"/>
    <property type="evidence" value="ECO:0007669"/>
    <property type="project" value="TreeGrafter"/>
</dbReference>
<dbReference type="PANTHER" id="PTHR30283">
    <property type="entry name" value="PEROXIDE STRESS RESPONSE PROTEIN YAAA"/>
    <property type="match status" value="1"/>
</dbReference>
<organism evidence="2 3">
    <name type="scientific">Ligilactobacillus ubinensis</name>
    <dbReference type="NCBI Taxonomy" id="2876789"/>
    <lineage>
        <taxon>Bacteria</taxon>
        <taxon>Bacillati</taxon>
        <taxon>Bacillota</taxon>
        <taxon>Bacilli</taxon>
        <taxon>Lactobacillales</taxon>
        <taxon>Lactobacillaceae</taxon>
        <taxon>Ligilactobacillus</taxon>
    </lineage>
</organism>
<dbReference type="HAMAP" id="MF_00652">
    <property type="entry name" value="UPF0246"/>
    <property type="match status" value="1"/>
</dbReference>
<dbReference type="PANTHER" id="PTHR30283:SF4">
    <property type="entry name" value="PEROXIDE STRESS RESISTANCE PROTEIN YAAA"/>
    <property type="match status" value="1"/>
</dbReference>
<dbReference type="EMBL" id="JAIULA010000003">
    <property type="protein sequence ID" value="MCP0886158.1"/>
    <property type="molecule type" value="Genomic_DNA"/>
</dbReference>
<dbReference type="InterPro" id="IPR005583">
    <property type="entry name" value="YaaA"/>
</dbReference>
<comment type="caution">
    <text evidence="2">The sequence shown here is derived from an EMBL/GenBank/DDBJ whole genome shotgun (WGS) entry which is preliminary data.</text>
</comment>
<reference evidence="2 3" key="1">
    <citation type="journal article" date="2023" name="Int. J. Syst. Evol. Microbiol.">
        <title>Ligilactobacillus ubinensis sp. nov., a novel species isolated from the wild ferment of a durian fruit (Durio zibethinus).</title>
        <authorList>
            <person name="Heng Y.C."/>
            <person name="Menon N."/>
            <person name="Chen B."/>
            <person name="Loo B.Z.L."/>
            <person name="Wong G.W.J."/>
            <person name="Lim A.C.H."/>
            <person name="Silvaraju S."/>
            <person name="Kittelmann S."/>
        </authorList>
    </citation>
    <scope>NUCLEOTIDE SEQUENCE [LARGE SCALE GENOMIC DNA]</scope>
    <source>
        <strain evidence="2 3">WILCCON 0076</strain>
    </source>
</reference>
<dbReference type="Pfam" id="PF03883">
    <property type="entry name" value="H2O2_YaaD"/>
    <property type="match status" value="1"/>
</dbReference>
<keyword evidence="3" id="KW-1185">Reference proteome</keyword>
<protein>
    <recommendedName>
        <fullName evidence="1">UPF0246 protein LB941_02260</fullName>
    </recommendedName>
</protein>
<gene>
    <name evidence="2" type="primary">yaaA</name>
    <name evidence="2" type="ORF">LB941_02260</name>
</gene>
<proteinExistence type="inferred from homology"/>
<dbReference type="RefSeq" id="WP_253359132.1">
    <property type="nucleotide sequence ID" value="NZ_JAIULA010000003.1"/>
</dbReference>
<dbReference type="Proteomes" id="UP001139006">
    <property type="component" value="Unassembled WGS sequence"/>
</dbReference>
<dbReference type="NCBIfam" id="NF002543">
    <property type="entry name" value="PRK02101.1-4"/>
    <property type="match status" value="1"/>
</dbReference>
<sequence>MRIIISPAKKMVDATDDFASQSLPNYLANTEQILQYLQALSFDQIKRIWKCNDKLAQLNYARIQNMDLTQNLTPAIFSYEGIQYQSMAPDVFTQKQLDYISEHLRILSGFYGILRPFDGIKPYRLEMQAKVQINRSKNLYNFWGRKLYNELFTANKLVVNLASKEYSKAITPYLKPEDEFITCVFGVWKANKVVVRATEAKKIRGDMVSFMAKNQIEKSEELKGYTGCNYHFVKQLSQLDKYVFLRDYQD</sequence>
<dbReference type="GO" id="GO:0033194">
    <property type="term" value="P:response to hydroperoxide"/>
    <property type="evidence" value="ECO:0007669"/>
    <property type="project" value="TreeGrafter"/>
</dbReference>
<accession>A0A9X2FKR6</accession>
<dbReference type="AlphaFoldDB" id="A0A9X2FKR6"/>
<evidence type="ECO:0000313" key="3">
    <source>
        <dbReference type="Proteomes" id="UP001139006"/>
    </source>
</evidence>